<keyword evidence="5" id="KW-0472">Membrane</keyword>
<protein>
    <submittedName>
        <fullName evidence="9">BMP family ABC transporter substrate-binding protein</fullName>
    </submittedName>
</protein>
<evidence type="ECO:0000256" key="6">
    <source>
        <dbReference type="ARBA" id="ARBA00023288"/>
    </source>
</evidence>
<feature type="signal peptide" evidence="7">
    <location>
        <begin position="1"/>
        <end position="25"/>
    </location>
</feature>
<accession>A0A3E3DUE6</accession>
<dbReference type="Proteomes" id="UP000261023">
    <property type="component" value="Unassembled WGS sequence"/>
</dbReference>
<dbReference type="PANTHER" id="PTHR34296:SF2">
    <property type="entry name" value="ABC TRANSPORTER GUANOSINE-BINDING PROTEIN NUPN"/>
    <property type="match status" value="1"/>
</dbReference>
<keyword evidence="3" id="KW-1003">Cell membrane</keyword>
<dbReference type="InterPro" id="IPR050957">
    <property type="entry name" value="BMP_lipoprotein"/>
</dbReference>
<dbReference type="PANTHER" id="PTHR34296">
    <property type="entry name" value="TRANSCRIPTIONAL ACTIVATOR PROTEIN MED"/>
    <property type="match status" value="1"/>
</dbReference>
<dbReference type="Gene3D" id="3.40.50.2300">
    <property type="match status" value="2"/>
</dbReference>
<evidence type="ECO:0000259" key="8">
    <source>
        <dbReference type="Pfam" id="PF02608"/>
    </source>
</evidence>
<dbReference type="Pfam" id="PF02608">
    <property type="entry name" value="Bmp"/>
    <property type="match status" value="1"/>
</dbReference>
<dbReference type="OrthoDB" id="9769871at2"/>
<gene>
    <name evidence="9" type="ORF">DWX31_00390</name>
</gene>
<evidence type="ECO:0000256" key="2">
    <source>
        <dbReference type="ARBA" id="ARBA00008610"/>
    </source>
</evidence>
<evidence type="ECO:0000256" key="4">
    <source>
        <dbReference type="ARBA" id="ARBA00022729"/>
    </source>
</evidence>
<evidence type="ECO:0000256" key="5">
    <source>
        <dbReference type="ARBA" id="ARBA00023136"/>
    </source>
</evidence>
<dbReference type="GO" id="GO:0005886">
    <property type="term" value="C:plasma membrane"/>
    <property type="evidence" value="ECO:0007669"/>
    <property type="project" value="UniProtKB-SubCell"/>
</dbReference>
<feature type="domain" description="ABC transporter substrate-binding protein PnrA-like" evidence="8">
    <location>
        <begin position="67"/>
        <end position="353"/>
    </location>
</feature>
<evidence type="ECO:0000313" key="9">
    <source>
        <dbReference type="EMBL" id="RGD72348.1"/>
    </source>
</evidence>
<feature type="chain" id="PRO_5039063211" evidence="7">
    <location>
        <begin position="26"/>
        <end position="364"/>
    </location>
</feature>
<dbReference type="EMBL" id="QTJW01000001">
    <property type="protein sequence ID" value="RGD72348.1"/>
    <property type="molecule type" value="Genomic_DNA"/>
</dbReference>
<dbReference type="InterPro" id="IPR028082">
    <property type="entry name" value="Peripla_BP_I"/>
</dbReference>
<evidence type="ECO:0000256" key="7">
    <source>
        <dbReference type="SAM" id="SignalP"/>
    </source>
</evidence>
<evidence type="ECO:0000313" key="10">
    <source>
        <dbReference type="Proteomes" id="UP000261023"/>
    </source>
</evidence>
<organism evidence="9 10">
    <name type="scientific">Hungatella hathewayi</name>
    <dbReference type="NCBI Taxonomy" id="154046"/>
    <lineage>
        <taxon>Bacteria</taxon>
        <taxon>Bacillati</taxon>
        <taxon>Bacillota</taxon>
        <taxon>Clostridia</taxon>
        <taxon>Lachnospirales</taxon>
        <taxon>Lachnospiraceae</taxon>
        <taxon>Hungatella</taxon>
    </lineage>
</organism>
<dbReference type="InterPro" id="IPR003760">
    <property type="entry name" value="PnrA-like"/>
</dbReference>
<evidence type="ECO:0000256" key="1">
    <source>
        <dbReference type="ARBA" id="ARBA00004193"/>
    </source>
</evidence>
<evidence type="ECO:0000256" key="3">
    <source>
        <dbReference type="ARBA" id="ARBA00022475"/>
    </source>
</evidence>
<dbReference type="AlphaFoldDB" id="A0A3E3DUE6"/>
<proteinExistence type="inferred from homology"/>
<reference evidence="9 10" key="1">
    <citation type="submission" date="2018-08" db="EMBL/GenBank/DDBJ databases">
        <title>A genome reference for cultivated species of the human gut microbiota.</title>
        <authorList>
            <person name="Zou Y."/>
            <person name="Xue W."/>
            <person name="Luo G."/>
        </authorList>
    </citation>
    <scope>NUCLEOTIDE SEQUENCE [LARGE SCALE GENOMIC DNA]</scope>
    <source>
        <strain evidence="9 10">AF19-13AC</strain>
    </source>
</reference>
<keyword evidence="6" id="KW-0449">Lipoprotein</keyword>
<comment type="subcellular location">
    <subcellularLocation>
        <location evidence="1">Cell membrane</location>
        <topology evidence="1">Lipid-anchor</topology>
    </subcellularLocation>
</comment>
<dbReference type="RefSeq" id="WP_117502039.1">
    <property type="nucleotide sequence ID" value="NZ_CACRUH010000023.1"/>
</dbReference>
<dbReference type="PROSITE" id="PS51257">
    <property type="entry name" value="PROKAR_LIPOPROTEIN"/>
    <property type="match status" value="1"/>
</dbReference>
<keyword evidence="4 7" id="KW-0732">Signal</keyword>
<sequence>MMKKSITKMLAVGLCAAMVVLTGCGASETTGNTNAAEKKDSAQSEAAPEKNGEKKKVALICDVAGTQVFVLNMIEGLKASAEKYGFEAVVAECADAAAYEDNCRAMVEEGADLIIGGSWQAGDAITKVATEFPDKADYALIDSQVDVENVKCISYREQEGAYLIGKIAGMVTDDTASQFGAVHVNQGPGSWKWRWGYMEGVKSEKPDAKFIFNYVGSYNDPAKSKEYAIQQYEQGCQFINSAAAGGDKGVFEAAKEKEFYTSGQDVDLTSPDNPWIVTSQIKDTYATMQYLLDQYYSDKWTTEDESLGVAEGAIGAVFVTHESENPRNEKLTDEDVATLKETAEKIKNKEIDLSVVPEEESYNQ</sequence>
<comment type="similarity">
    <text evidence="2">Belongs to the BMP lipoprotein family.</text>
</comment>
<name>A0A3E3DUE6_9FIRM</name>
<comment type="caution">
    <text evidence="9">The sequence shown here is derived from an EMBL/GenBank/DDBJ whole genome shotgun (WGS) entry which is preliminary data.</text>
</comment>
<dbReference type="SUPFAM" id="SSF53822">
    <property type="entry name" value="Periplasmic binding protein-like I"/>
    <property type="match status" value="1"/>
</dbReference>